<proteinExistence type="predicted"/>
<evidence type="ECO:0000259" key="4">
    <source>
        <dbReference type="Pfam" id="PF00534"/>
    </source>
</evidence>
<dbReference type="Pfam" id="PF07690">
    <property type="entry name" value="MFS_1"/>
    <property type="match status" value="2"/>
</dbReference>
<feature type="compositionally biased region" description="Pro residues" evidence="3">
    <location>
        <begin position="946"/>
        <end position="957"/>
    </location>
</feature>
<dbReference type="InterPro" id="IPR028098">
    <property type="entry name" value="Glyco_trans_4-like_N"/>
</dbReference>
<feature type="domain" description="Glycosyl transferase family 1" evidence="4">
    <location>
        <begin position="1237"/>
        <end position="1384"/>
    </location>
</feature>
<feature type="compositionally biased region" description="Pro residues" evidence="3">
    <location>
        <begin position="535"/>
        <end position="544"/>
    </location>
</feature>
<keyword evidence="1" id="KW-0328">Glycosyltransferase</keyword>
<dbReference type="EMBL" id="RFFH01000004">
    <property type="protein sequence ID" value="RMI32948.1"/>
    <property type="molecule type" value="Genomic_DNA"/>
</dbReference>
<dbReference type="PANTHER" id="PTHR12526:SF595">
    <property type="entry name" value="BLL5217 PROTEIN"/>
    <property type="match status" value="1"/>
</dbReference>
<feature type="region of interest" description="Disordered" evidence="3">
    <location>
        <begin position="104"/>
        <end position="154"/>
    </location>
</feature>
<feature type="region of interest" description="Disordered" evidence="3">
    <location>
        <begin position="939"/>
        <end position="988"/>
    </location>
</feature>
<feature type="compositionally biased region" description="Low complexity" evidence="3">
    <location>
        <begin position="320"/>
        <end position="337"/>
    </location>
</feature>
<evidence type="ECO:0000256" key="2">
    <source>
        <dbReference type="ARBA" id="ARBA00022679"/>
    </source>
</evidence>
<accession>A0A3M2LE26</accession>
<sequence length="1415" mass="147568">MPGPAGELSETMVALAEGLVRSSATVGERCSFEVDSVAGQLRSQAPHWHTIDSATWQTGVTSLGRSADHQAWAALRGLGIRTWSAPTGLAERDTAGLLGARPAAEPELAPGRPPASGAELPEPVSGSTGSVVPETVDVPTNPEPPSGSSDTGTRAGIVGLAVPAAVALWAGGAGATGSTPAPVHGLAAGPDVPVRTSTVGDSVPTAPQLPPEFTPPQPDTIRPPAPAQVVRGTGPNVGWPRDGARVVQPGGDQIVLPGPAADPVPTAPGRRVVDHLPATNPPARDLPIRWRPSVPSAENPWTATGSDSERASGSDVTDLPVTTRPPAAPATHLPADPMRLPDYRFPAHQEPALDSSPPDAAGGQELVRARVVAGTDSPSLDTAVAGRPPDAGPASVTAGLPVTETAPSPPVIESPGGMVRAEAGGLPGRWRRRGAKPSRPRTGAPGPAAVPAPGLLPSPDPARLPQSGPVPGDIPVPPRITVVPKVIGPNGETTAGWAVVPAPPSPSEPVAPQAPPAQSTRKPWWARGSRKSPTAPTPTEPPPQTGSRSPESAHVRRIATSIAVSTGFGQMQSTWDPLLLFHDTGSPQAMAWAIAGGKLIELATVPAAGWLTDRFDPYRVMLASSAGGVVLSGTVGGLIAANAPGAMGYLIGAQLGQAVVDRILASSGGQYLRSVTAPGEEKQANSLLVGANMIPGLVGGSLAPMLGNLLDATPYLMNGASYLAYWRLLGRSPATAAPRGGQAATPYREALAALRADPYLFRATLGILPWSVGSALVRLGLIDVVTHAGLSGVEQGMLLSANGIGSATAWVTQKRWLDRLDLRRVYPLSMSLWAALAAELLFTSDPVVLASTFAVQGAANFALNVRQNFEVTQAVPTTVRGRVGAISALLASGGAMAGSTAGGLLLGLGRDDIAGPALGVLVANALLTYRLAKRYPSVPEEASPAPAEPSPPDPAPGAPALREPAPNSAVLSAPRTDPLPLAGLEPGRTLLDGLDPREFIRDRRMERMARDPAVFFARTPGGRFPDPAARRIDDLPSPDGKVRRPLGLGPGTVKPGPPPQRSKRMLQVVPPYYDVPAIDYGGIESVAEGLANGFVGDGHEVLMLGAGRDGTRAEFRSLWAETQWSRLGEADPELQHAAKVRRAVERLVAAGRRFDLVHDHTMSGPLNARFFARELGIPTFVTVHNLVDPHRSNYYRDLGADLHLVAISDRQRALNPDLDWAGRVYNGLRVEDWPFRTEKERYVAWLGRYSAGKGPATVLRAAHAAGLPAILAGKCTEPGEIRYRTDEVYPLVGPQDRVLDTLGTAAKQELLARAGCAVFPAGIEDPEWEEPFGLTVIEAMACGTPVVVSDKGALPELVIDGVTGRIVHSADEIPEAIREVLTYDPSACRAHVAETFGVDRMVAGYERIFRNVMNW</sequence>
<dbReference type="Gene3D" id="1.20.1250.20">
    <property type="entry name" value="MFS general substrate transporter like domains"/>
    <property type="match status" value="1"/>
</dbReference>
<evidence type="ECO:0000259" key="5">
    <source>
        <dbReference type="Pfam" id="PF13439"/>
    </source>
</evidence>
<name>A0A3M2LE26_9NOCA</name>
<dbReference type="SUPFAM" id="SSF103473">
    <property type="entry name" value="MFS general substrate transporter"/>
    <property type="match status" value="1"/>
</dbReference>
<dbReference type="Gene3D" id="3.40.50.2000">
    <property type="entry name" value="Glycogen Phosphorylase B"/>
    <property type="match status" value="2"/>
</dbReference>
<dbReference type="InterPro" id="IPR036259">
    <property type="entry name" value="MFS_trans_sf"/>
</dbReference>
<comment type="caution">
    <text evidence="6">The sequence shown here is derived from an EMBL/GenBank/DDBJ whole genome shotgun (WGS) entry which is preliminary data.</text>
</comment>
<dbReference type="PANTHER" id="PTHR12526">
    <property type="entry name" value="GLYCOSYLTRANSFERASE"/>
    <property type="match status" value="1"/>
</dbReference>
<feature type="compositionally biased region" description="Basic residues" evidence="3">
    <location>
        <begin position="429"/>
        <end position="439"/>
    </location>
</feature>
<reference evidence="6 7" key="1">
    <citation type="submission" date="2018-10" db="EMBL/GenBank/DDBJ databases">
        <title>Isolation from cow dung.</title>
        <authorList>
            <person name="Ling L."/>
        </authorList>
    </citation>
    <scope>NUCLEOTIDE SEQUENCE [LARGE SCALE GENOMIC DNA]</scope>
    <source>
        <strain evidence="6 7">NEAU-LL90</strain>
    </source>
</reference>
<evidence type="ECO:0000313" key="7">
    <source>
        <dbReference type="Proteomes" id="UP000279275"/>
    </source>
</evidence>
<dbReference type="Pfam" id="PF00534">
    <property type="entry name" value="Glycos_transf_1"/>
    <property type="match status" value="1"/>
</dbReference>
<organism evidence="6 7">
    <name type="scientific">Nocardia stercoris</name>
    <dbReference type="NCBI Taxonomy" id="2483361"/>
    <lineage>
        <taxon>Bacteria</taxon>
        <taxon>Bacillati</taxon>
        <taxon>Actinomycetota</taxon>
        <taxon>Actinomycetes</taxon>
        <taxon>Mycobacteriales</taxon>
        <taxon>Nocardiaceae</taxon>
        <taxon>Nocardia</taxon>
    </lineage>
</organism>
<dbReference type="InterPro" id="IPR001296">
    <property type="entry name" value="Glyco_trans_1"/>
</dbReference>
<protein>
    <submittedName>
        <fullName evidence="6">MFS transporter</fullName>
    </submittedName>
</protein>
<evidence type="ECO:0000313" key="6">
    <source>
        <dbReference type="EMBL" id="RMI32948.1"/>
    </source>
</evidence>
<dbReference type="GO" id="GO:0022857">
    <property type="term" value="F:transmembrane transporter activity"/>
    <property type="evidence" value="ECO:0007669"/>
    <property type="project" value="InterPro"/>
</dbReference>
<dbReference type="InterPro" id="IPR011701">
    <property type="entry name" value="MFS"/>
</dbReference>
<feature type="compositionally biased region" description="Pro residues" evidence="3">
    <location>
        <begin position="501"/>
        <end position="515"/>
    </location>
</feature>
<feature type="compositionally biased region" description="Pro residues" evidence="3">
    <location>
        <begin position="448"/>
        <end position="462"/>
    </location>
</feature>
<feature type="domain" description="Glycosyltransferase subfamily 4-like N-terminal" evidence="5">
    <location>
        <begin position="1080"/>
        <end position="1198"/>
    </location>
</feature>
<dbReference type="Proteomes" id="UP000279275">
    <property type="component" value="Unassembled WGS sequence"/>
</dbReference>
<dbReference type="Pfam" id="PF13439">
    <property type="entry name" value="Glyco_transf_4"/>
    <property type="match status" value="1"/>
</dbReference>
<keyword evidence="2" id="KW-0808">Transferase</keyword>
<evidence type="ECO:0000256" key="3">
    <source>
        <dbReference type="SAM" id="MobiDB-lite"/>
    </source>
</evidence>
<dbReference type="GO" id="GO:0016757">
    <property type="term" value="F:glycosyltransferase activity"/>
    <property type="evidence" value="ECO:0007669"/>
    <property type="project" value="UniProtKB-KW"/>
</dbReference>
<evidence type="ECO:0000256" key="1">
    <source>
        <dbReference type="ARBA" id="ARBA00022676"/>
    </source>
</evidence>
<feature type="region of interest" description="Disordered" evidence="3">
    <location>
        <begin position="1018"/>
        <end position="1064"/>
    </location>
</feature>
<gene>
    <name evidence="6" type="ORF">EBN03_13660</name>
</gene>
<feature type="region of interest" description="Disordered" evidence="3">
    <location>
        <begin position="270"/>
        <end position="478"/>
    </location>
</feature>
<feature type="region of interest" description="Disordered" evidence="3">
    <location>
        <begin position="494"/>
        <end position="554"/>
    </location>
</feature>
<keyword evidence="7" id="KW-1185">Reference proteome</keyword>
<dbReference type="SUPFAM" id="SSF53756">
    <property type="entry name" value="UDP-Glycosyltransferase/glycogen phosphorylase"/>
    <property type="match status" value="1"/>
</dbReference>